<keyword evidence="4" id="KW-1185">Reference proteome</keyword>
<feature type="transmembrane region" description="Helical" evidence="1">
    <location>
        <begin position="278"/>
        <end position="298"/>
    </location>
</feature>
<feature type="transmembrane region" description="Helical" evidence="1">
    <location>
        <begin position="304"/>
        <end position="321"/>
    </location>
</feature>
<accession>V5SHW4</accession>
<keyword evidence="1" id="KW-0472">Membrane</keyword>
<dbReference type="EMBL" id="CP006912">
    <property type="protein sequence ID" value="AHB50451.1"/>
    <property type="molecule type" value="Genomic_DNA"/>
</dbReference>
<feature type="transmembrane region" description="Helical" evidence="1">
    <location>
        <begin position="72"/>
        <end position="91"/>
    </location>
</feature>
<feature type="domain" description="DUF2157" evidence="2">
    <location>
        <begin position="14"/>
        <end position="152"/>
    </location>
</feature>
<protein>
    <recommendedName>
        <fullName evidence="2">DUF2157 domain-containing protein</fullName>
    </recommendedName>
</protein>
<dbReference type="OrthoDB" id="7353197at2"/>
<feature type="transmembrane region" description="Helical" evidence="1">
    <location>
        <begin position="174"/>
        <end position="191"/>
    </location>
</feature>
<feature type="transmembrane region" description="Helical" evidence="1">
    <location>
        <begin position="135"/>
        <end position="162"/>
    </location>
</feature>
<reference evidence="3 4" key="1">
    <citation type="journal article" date="2014" name="Genome Announc.">
        <title>Complete Genome Sequence of Hyphomicrobium nitrativorans Strain NL23, a Denitrifying Bacterium Isolated from Biofilm of a Methanol-Fed Denitrification System Treating Seawater at the Montreal Biodome.</title>
        <authorList>
            <person name="Martineau C."/>
            <person name="Villeneuve C."/>
            <person name="Mauffrey F."/>
            <person name="Villemur R."/>
        </authorList>
    </citation>
    <scope>NUCLEOTIDE SEQUENCE [LARGE SCALE GENOMIC DNA]</scope>
    <source>
        <strain evidence="3">NL23</strain>
    </source>
</reference>
<organism evidence="3 4">
    <name type="scientific">Hyphomicrobium nitrativorans NL23</name>
    <dbReference type="NCBI Taxonomy" id="1029756"/>
    <lineage>
        <taxon>Bacteria</taxon>
        <taxon>Pseudomonadati</taxon>
        <taxon>Pseudomonadota</taxon>
        <taxon>Alphaproteobacteria</taxon>
        <taxon>Hyphomicrobiales</taxon>
        <taxon>Hyphomicrobiaceae</taxon>
        <taxon>Hyphomicrobium</taxon>
    </lineage>
</organism>
<dbReference type="InterPro" id="IPR018677">
    <property type="entry name" value="DUF2157"/>
</dbReference>
<feature type="transmembrane region" description="Helical" evidence="1">
    <location>
        <begin position="103"/>
        <end position="123"/>
    </location>
</feature>
<evidence type="ECO:0000256" key="1">
    <source>
        <dbReference type="SAM" id="Phobius"/>
    </source>
</evidence>
<feature type="transmembrane region" description="Helical" evidence="1">
    <location>
        <begin position="248"/>
        <end position="271"/>
    </location>
</feature>
<proteinExistence type="predicted"/>
<dbReference type="RefSeq" id="WP_023788682.1">
    <property type="nucleotide sequence ID" value="NC_022997.1"/>
</dbReference>
<dbReference type="HOGENOM" id="CLU_055073_1_0_5"/>
<feature type="transmembrane region" description="Helical" evidence="1">
    <location>
        <begin position="224"/>
        <end position="242"/>
    </location>
</feature>
<feature type="transmembrane region" description="Helical" evidence="1">
    <location>
        <begin position="40"/>
        <end position="66"/>
    </location>
</feature>
<keyword evidence="1" id="KW-0812">Transmembrane</keyword>
<evidence type="ECO:0000259" key="2">
    <source>
        <dbReference type="Pfam" id="PF09925"/>
    </source>
</evidence>
<dbReference type="AlphaFoldDB" id="V5SHW4"/>
<dbReference type="Proteomes" id="UP000018542">
    <property type="component" value="Chromosome"/>
</dbReference>
<feature type="transmembrane region" description="Helical" evidence="1">
    <location>
        <begin position="333"/>
        <end position="352"/>
    </location>
</feature>
<gene>
    <name evidence="3" type="ORF">W911_16960</name>
</gene>
<dbReference type="PATRIC" id="fig|1029756.8.peg.3532"/>
<dbReference type="STRING" id="1029756.W911_16960"/>
<sequence length="365" mass="39216">MRSYRKRIERDLARWREAGWVTPEGEAAIRRDVASGAHGLGLANALAILAAVLIGFAAMSFVAANWQEMPRILRIGMLIGALWASYATAHAMAQRNMTAFADAAILLGVAIFGASIMLISQMYHMDGSPADFVLVWAAGSFLAGVALRSNPALAFTMVLIVVWGVMEALRLERVFWPFLLPWALISAAFYWQRWRPGLHLSGIALSGFLISLGYRLFDGHAHGLVVALGLGIGGIGLVGEQLKPDLRALWHGILNYGLVIAFAGLLALQFVENPDLDVFILLAVLALALSIAAIAWGLHSGNRGALWLGYIAFSVEILSIYSKTVGTLLDTSLFFLVAGVIVAGLAALAYRIHARRVALAEGVSA</sequence>
<name>V5SHW4_9HYPH</name>
<dbReference type="KEGG" id="hni:W911_16960"/>
<keyword evidence="1" id="KW-1133">Transmembrane helix</keyword>
<evidence type="ECO:0000313" key="4">
    <source>
        <dbReference type="Proteomes" id="UP000018542"/>
    </source>
</evidence>
<dbReference type="Pfam" id="PF09925">
    <property type="entry name" value="DUF2157"/>
    <property type="match status" value="1"/>
</dbReference>
<evidence type="ECO:0000313" key="3">
    <source>
        <dbReference type="EMBL" id="AHB50451.1"/>
    </source>
</evidence>